<dbReference type="Pfam" id="PF20419">
    <property type="entry name" value="DUF6701"/>
    <property type="match status" value="1"/>
</dbReference>
<evidence type="ECO:0008006" key="6">
    <source>
        <dbReference type="Google" id="ProtNLM"/>
    </source>
</evidence>
<sequence>MSFRLLLFFILCLFPVFITQATDCTDVFPGPQTFAVKGSLSTETGVTCNGSSCSAASFTEVTLKSISNGGDFNDSTISDGVTDYNGWGLGDNSTVTYNGTANGTAVLYFKDSDVVLKKGVKINQGGDPANVLLVFKGKLKIEENARINAFIYVKGNELTIEKDSELDGGIAAKKDVILKENSTFTYTPSDLNSLDSQGFCDQAAVAIDHYEITHDGSGSVCEAETVTVKACLDGGCSSLSTDTVTLDFQAGGITKTTTTFTGSTSFTFDHTTAEVLVLSVANPSIPPTNALECDSGGGSSCDISFSSTGCSNVCAAYFPNTVQGHDAGSSITFKNNGQVLGDTDNLFAFPSLTDETDASHDTCGSTDCTISNTTAPALTLPVFETTSTTTDIALSAGTSTIGPGGDYDMTEIDQLSLTSNANVTFLSSPTDYKITTGLFHNNSVITLNAGTYWFDFLEIFNSSQVIVNGPVIIYVNQHFDIENNSLVNVNGVARNLVFIGYEQIHLKNDVQVKAVLYGAGQDVHIQNNAVHTGAISANGTLEIKNSASVNYEGIAGLTLNGLCEEIADIHHYQIIHNNQGLTCAAEEITINACEVADCSVLSTQNVTMDVYVGTKKIADTLTFQGTSTFDFTYAIAETVSFSLDNVSPTATDGIECSYTGCEITFTDAEFSFSEIANQVAGVEFTDIVLTATKSKRAGAGFSCISDDTFVNQTVTIDLAQENIAPTGTSGLLFTFDADTTSLAKYPSFTAVDLVFDGDAQAIIAKPNYKDAGQIRLQASYSNGSTDITGASNSFWVRPDALKLSAQANSTNLDATTVDASPTHKAGADFDFNITAVNADGNTTQNYTPGQIQLMLQRTGPTSGSNEGNFTYAASNSLPSSLTPAFVDVTLTSFSAGNSSFSNAKYSDVGLLNLDIQDSAYGDGSLTVPGAALDIGRFVPDHFTLFSSQVSGWCGAGDPDNFVYMDQNELEISYQLQALNQAGEVTKNYFDHASSAQDYARAAISLVAENNNDGEDLASRLSGFSSKWVEGVYTLEVIKGTFSRSATDPDGPFEALLFGIKVDDGETPTQISSFTGLDMRVDTDDTCTTDIDPATDCNAKQLSGTANIRFGRWFVENNFGPETSDLPMVMSVQYWDGSRFITNEDDSCTPYNGETLDNYAFDSTGLNPALATSPNITTGTGTFINGSNSLTPLVLAAPGAENVGNTYYIYGGSNDVTPDWLKYDWDSDTNHDNNPRGLASFGQYRGNDRILYWREIN</sequence>
<dbReference type="EMBL" id="CP059735">
    <property type="protein sequence ID" value="WDE01319.1"/>
    <property type="molecule type" value="Genomic_DNA"/>
</dbReference>
<dbReference type="InterPro" id="IPR055729">
    <property type="entry name" value="DUF7305"/>
</dbReference>
<dbReference type="KEGG" id="tact:SG35_012155"/>
<reference evidence="4 5" key="2">
    <citation type="journal article" date="2022" name="Mar. Drugs">
        <title>Bioassay-Guided Fractionation Leads to the Detection of Cholic Acid Generated by the Rare Thalassomonas sp.</title>
        <authorList>
            <person name="Pheiffer F."/>
            <person name="Schneider Y.K."/>
            <person name="Hansen E.H."/>
            <person name="Andersen J.H."/>
            <person name="Isaksson J."/>
            <person name="Busche T."/>
            <person name="R C."/>
            <person name="Kalinowski J."/>
            <person name="Zyl L.V."/>
            <person name="Trindade M."/>
        </authorList>
    </citation>
    <scope>NUCLEOTIDE SEQUENCE [LARGE SCALE GENOMIC DNA]</scope>
    <source>
        <strain evidence="4 5">A5K-106</strain>
    </source>
</reference>
<evidence type="ECO:0000313" key="4">
    <source>
        <dbReference type="EMBL" id="WDE01319.1"/>
    </source>
</evidence>
<dbReference type="Pfam" id="PF23981">
    <property type="entry name" value="DUF7305"/>
    <property type="match status" value="1"/>
</dbReference>
<feature type="signal peptide" evidence="1">
    <location>
        <begin position="1"/>
        <end position="21"/>
    </location>
</feature>
<gene>
    <name evidence="4" type="ORF">SG35_012155</name>
</gene>
<protein>
    <recommendedName>
        <fullName evidence="6">MSHA biogenesis protein MshQ</fullName>
    </recommendedName>
</protein>
<evidence type="ECO:0000256" key="1">
    <source>
        <dbReference type="SAM" id="SignalP"/>
    </source>
</evidence>
<dbReference type="RefSeq" id="WP_044831250.1">
    <property type="nucleotide sequence ID" value="NZ_CP059735.1"/>
</dbReference>
<dbReference type="InterPro" id="IPR046524">
    <property type="entry name" value="DUF6701"/>
</dbReference>
<evidence type="ECO:0000313" key="5">
    <source>
        <dbReference type="Proteomes" id="UP000032568"/>
    </source>
</evidence>
<reference evidence="4 5" key="1">
    <citation type="journal article" date="2015" name="Genome Announc.">
        <title>Draft Genome Sequences of Marine Isolates of Thalassomonas viridans and Thalassomonas actiniarum.</title>
        <authorList>
            <person name="Olonade I."/>
            <person name="van Zyl L.J."/>
            <person name="Trindade M."/>
        </authorList>
    </citation>
    <scope>NUCLEOTIDE SEQUENCE [LARGE SCALE GENOMIC DNA]</scope>
    <source>
        <strain evidence="4 5">A5K-106</strain>
    </source>
</reference>
<proteinExistence type="predicted"/>
<dbReference type="Proteomes" id="UP000032568">
    <property type="component" value="Chromosome"/>
</dbReference>
<keyword evidence="1" id="KW-0732">Signal</keyword>
<organism evidence="4 5">
    <name type="scientific">Thalassomonas actiniarum</name>
    <dbReference type="NCBI Taxonomy" id="485447"/>
    <lineage>
        <taxon>Bacteria</taxon>
        <taxon>Pseudomonadati</taxon>
        <taxon>Pseudomonadota</taxon>
        <taxon>Gammaproteobacteria</taxon>
        <taxon>Alteromonadales</taxon>
        <taxon>Colwelliaceae</taxon>
        <taxon>Thalassomonas</taxon>
    </lineage>
</organism>
<accession>A0AAF0C5U0</accession>
<dbReference type="AlphaFoldDB" id="A0AAF0C5U0"/>
<keyword evidence="5" id="KW-1185">Reference proteome</keyword>
<name>A0AAF0C5U0_9GAMM</name>
<feature type="domain" description="DUF6701" evidence="2">
    <location>
        <begin position="655"/>
        <end position="1255"/>
    </location>
</feature>
<evidence type="ECO:0000259" key="2">
    <source>
        <dbReference type="Pfam" id="PF20419"/>
    </source>
</evidence>
<evidence type="ECO:0000259" key="3">
    <source>
        <dbReference type="Pfam" id="PF23981"/>
    </source>
</evidence>
<feature type="chain" id="PRO_5042050756" description="MSHA biogenesis protein MshQ" evidence="1">
    <location>
        <begin position="22"/>
        <end position="1256"/>
    </location>
</feature>
<feature type="domain" description="DUF7305" evidence="3">
    <location>
        <begin position="462"/>
        <end position="552"/>
    </location>
</feature>